<dbReference type="OrthoDB" id="9793581at2"/>
<name>A0A2N3PPS9_9PROT</name>
<dbReference type="Gene3D" id="3.30.420.270">
    <property type="match status" value="1"/>
</dbReference>
<evidence type="ECO:0000313" key="8">
    <source>
        <dbReference type="EMBL" id="PKU22411.1"/>
    </source>
</evidence>
<evidence type="ECO:0000256" key="7">
    <source>
        <dbReference type="RuleBase" id="RU003879"/>
    </source>
</evidence>
<keyword evidence="3" id="KW-1003">Cell membrane</keyword>
<dbReference type="EMBL" id="PIUM01000032">
    <property type="protein sequence ID" value="PKU22411.1"/>
    <property type="molecule type" value="Genomic_DNA"/>
</dbReference>
<keyword evidence="9" id="KW-1185">Reference proteome</keyword>
<dbReference type="PANTHER" id="PTHR30558:SF3">
    <property type="entry name" value="BIOPOLYMER TRANSPORT PROTEIN EXBD-RELATED"/>
    <property type="match status" value="1"/>
</dbReference>
<gene>
    <name evidence="8" type="ORF">CWS72_21650</name>
</gene>
<keyword evidence="6" id="KW-0472">Membrane</keyword>
<dbReference type="Proteomes" id="UP000233293">
    <property type="component" value="Unassembled WGS sequence"/>
</dbReference>
<accession>A0A2N3PPS9</accession>
<evidence type="ECO:0000256" key="5">
    <source>
        <dbReference type="ARBA" id="ARBA00022989"/>
    </source>
</evidence>
<dbReference type="GO" id="GO:0022857">
    <property type="term" value="F:transmembrane transporter activity"/>
    <property type="evidence" value="ECO:0007669"/>
    <property type="project" value="InterPro"/>
</dbReference>
<evidence type="ECO:0000256" key="2">
    <source>
        <dbReference type="ARBA" id="ARBA00005811"/>
    </source>
</evidence>
<protein>
    <submittedName>
        <fullName evidence="8">Biopolymer transporter ExbD</fullName>
    </submittedName>
</protein>
<evidence type="ECO:0000256" key="1">
    <source>
        <dbReference type="ARBA" id="ARBA00004162"/>
    </source>
</evidence>
<organism evidence="8 9">
    <name type="scientific">Telmatospirillum siberiense</name>
    <dbReference type="NCBI Taxonomy" id="382514"/>
    <lineage>
        <taxon>Bacteria</taxon>
        <taxon>Pseudomonadati</taxon>
        <taxon>Pseudomonadota</taxon>
        <taxon>Alphaproteobacteria</taxon>
        <taxon>Rhodospirillales</taxon>
        <taxon>Rhodospirillaceae</taxon>
        <taxon>Telmatospirillum</taxon>
    </lineage>
</organism>
<keyword evidence="4 7" id="KW-0812">Transmembrane</keyword>
<comment type="subcellular location">
    <subcellularLocation>
        <location evidence="1">Cell membrane</location>
        <topology evidence="1">Single-pass membrane protein</topology>
    </subcellularLocation>
    <subcellularLocation>
        <location evidence="7">Cell membrane</location>
        <topology evidence="7">Single-pass type II membrane protein</topology>
    </subcellularLocation>
</comment>
<proteinExistence type="inferred from homology"/>
<dbReference type="GO" id="GO:0005886">
    <property type="term" value="C:plasma membrane"/>
    <property type="evidence" value="ECO:0007669"/>
    <property type="project" value="UniProtKB-SubCell"/>
</dbReference>
<evidence type="ECO:0000256" key="6">
    <source>
        <dbReference type="ARBA" id="ARBA00023136"/>
    </source>
</evidence>
<comment type="caution">
    <text evidence="8">The sequence shown here is derived from an EMBL/GenBank/DDBJ whole genome shotgun (WGS) entry which is preliminary data.</text>
</comment>
<evidence type="ECO:0000256" key="3">
    <source>
        <dbReference type="ARBA" id="ARBA00022475"/>
    </source>
</evidence>
<evidence type="ECO:0000256" key="4">
    <source>
        <dbReference type="ARBA" id="ARBA00022692"/>
    </source>
</evidence>
<comment type="similarity">
    <text evidence="2 7">Belongs to the ExbD/TolR family.</text>
</comment>
<keyword evidence="7" id="KW-0653">Protein transport</keyword>
<dbReference type="RefSeq" id="WP_101252735.1">
    <property type="nucleotide sequence ID" value="NZ_PIUM01000032.1"/>
</dbReference>
<dbReference type="InterPro" id="IPR003400">
    <property type="entry name" value="ExbD"/>
</dbReference>
<dbReference type="Pfam" id="PF02472">
    <property type="entry name" value="ExbD"/>
    <property type="match status" value="1"/>
</dbReference>
<keyword evidence="5" id="KW-1133">Transmembrane helix</keyword>
<reference evidence="9" key="1">
    <citation type="submission" date="2017-12" db="EMBL/GenBank/DDBJ databases">
        <title>Draft genome sequence of Telmatospirillum siberiense 26-4b1T, an acidotolerant peatland alphaproteobacterium potentially involved in sulfur cycling.</title>
        <authorList>
            <person name="Hausmann B."/>
            <person name="Pjevac P."/>
            <person name="Schreck K."/>
            <person name="Herbold C.W."/>
            <person name="Daims H."/>
            <person name="Wagner M."/>
            <person name="Pester M."/>
            <person name="Loy A."/>
        </authorList>
    </citation>
    <scope>NUCLEOTIDE SEQUENCE [LARGE SCALE GENOMIC DNA]</scope>
    <source>
        <strain evidence="9">26-4b1</strain>
    </source>
</reference>
<dbReference type="AlphaFoldDB" id="A0A2N3PPS9"/>
<keyword evidence="7" id="KW-0813">Transport</keyword>
<evidence type="ECO:0000313" key="9">
    <source>
        <dbReference type="Proteomes" id="UP000233293"/>
    </source>
</evidence>
<sequence length="134" mass="14829">MRSWPDRRERRARIEIIPMIDVMMFLLAFFVLISMNVLPALGLKVQLPESAQTEKVTDLKKVTLTIDKDGRTFLDGQPYPVDQLAPELRRLTADKKTTVIIAGDGGGHIQTLVDVLDTLKEAGVSSASIIAKAK</sequence>
<dbReference type="GO" id="GO:0015031">
    <property type="term" value="P:protein transport"/>
    <property type="evidence" value="ECO:0007669"/>
    <property type="project" value="UniProtKB-KW"/>
</dbReference>
<dbReference type="PANTHER" id="PTHR30558">
    <property type="entry name" value="EXBD MEMBRANE COMPONENT OF PMF-DRIVEN MACROMOLECULE IMPORT SYSTEM"/>
    <property type="match status" value="1"/>
</dbReference>